<dbReference type="Proteomes" id="UP000536685">
    <property type="component" value="Unassembled WGS sequence"/>
</dbReference>
<proteinExistence type="predicted"/>
<keyword evidence="3" id="KW-1185">Reference proteome</keyword>
<dbReference type="AlphaFoldDB" id="A0A841AM76"/>
<organism evidence="2 3">
    <name type="scientific">Conyzicola lurida</name>
    <dbReference type="NCBI Taxonomy" id="1172621"/>
    <lineage>
        <taxon>Bacteria</taxon>
        <taxon>Bacillati</taxon>
        <taxon>Actinomycetota</taxon>
        <taxon>Actinomycetes</taxon>
        <taxon>Micrococcales</taxon>
        <taxon>Microbacteriaceae</taxon>
        <taxon>Conyzicola</taxon>
    </lineage>
</organism>
<evidence type="ECO:0000313" key="2">
    <source>
        <dbReference type="EMBL" id="MBB5843062.1"/>
    </source>
</evidence>
<sequence length="113" mass="12697">MGKLVYGHNNREYEFDDRVLAHLQIVFQSKLRHRDNFFFSWSRTNERGGGRVSLWIDSSIPLAFEYLGGRRPALNRAWLEVMMSSGATVGGLELLPEPADAAPEVGSQKTTTA</sequence>
<gene>
    <name evidence="2" type="ORF">HD599_001385</name>
</gene>
<accession>A0A841AM76</accession>
<comment type="caution">
    <text evidence="2">The sequence shown here is derived from an EMBL/GenBank/DDBJ whole genome shotgun (WGS) entry which is preliminary data.</text>
</comment>
<dbReference type="InterPro" id="IPR057204">
    <property type="entry name" value="DUF7882"/>
</dbReference>
<feature type="domain" description="DUF7882" evidence="1">
    <location>
        <begin position="1"/>
        <end position="97"/>
    </location>
</feature>
<reference evidence="2 3" key="1">
    <citation type="submission" date="2020-08" db="EMBL/GenBank/DDBJ databases">
        <title>Sequencing the genomes of 1000 actinobacteria strains.</title>
        <authorList>
            <person name="Klenk H.-P."/>
        </authorList>
    </citation>
    <scope>NUCLEOTIDE SEQUENCE [LARGE SCALE GENOMIC DNA]</scope>
    <source>
        <strain evidence="2 3">DSM 105784</strain>
    </source>
</reference>
<name>A0A841AM76_9MICO</name>
<evidence type="ECO:0000313" key="3">
    <source>
        <dbReference type="Proteomes" id="UP000536685"/>
    </source>
</evidence>
<dbReference type="Pfam" id="PF25355">
    <property type="entry name" value="DUF7882"/>
    <property type="match status" value="1"/>
</dbReference>
<protein>
    <recommendedName>
        <fullName evidence="1">DUF7882 domain-containing protein</fullName>
    </recommendedName>
</protein>
<evidence type="ECO:0000259" key="1">
    <source>
        <dbReference type="Pfam" id="PF25355"/>
    </source>
</evidence>
<dbReference type="RefSeq" id="WP_184235158.1">
    <property type="nucleotide sequence ID" value="NZ_JACHMJ010000001.1"/>
</dbReference>
<dbReference type="EMBL" id="JACHMJ010000001">
    <property type="protein sequence ID" value="MBB5843062.1"/>
    <property type="molecule type" value="Genomic_DNA"/>
</dbReference>